<keyword evidence="1" id="KW-0645">Protease</keyword>
<sequence length="210" mass="23582">MINNVKIIDTLAMAVALLTALVLHENAHGIMAYFMGDDTAKNNGRLSLNPLKHLSLIGTLSLFIFKFGWAKPVPINPYKFKNKRLGNFLVSIAGIMTNLILAIIFIIVFGFIKNMDVTNLFSFFLIQLISYLILYNVYLAIFNLIPIPPLDGSKIIYSFLPEKIVYKISSMEQYLNIILIILIFSGAIPKIISTAASSLLSFLFNLLRVF</sequence>
<organism evidence="1 2">
    <name type="scientific">Miniphocaeibacter halophilus</name>
    <dbReference type="NCBI Taxonomy" id="2931922"/>
    <lineage>
        <taxon>Bacteria</taxon>
        <taxon>Bacillati</taxon>
        <taxon>Bacillota</taxon>
        <taxon>Tissierellia</taxon>
        <taxon>Tissierellales</taxon>
        <taxon>Peptoniphilaceae</taxon>
        <taxon>Miniphocaeibacter</taxon>
    </lineage>
</organism>
<dbReference type="Proteomes" id="UP000595814">
    <property type="component" value="Chromosome"/>
</dbReference>
<dbReference type="EMBL" id="CP066744">
    <property type="protein sequence ID" value="QQK07556.1"/>
    <property type="molecule type" value="Genomic_DNA"/>
</dbReference>
<accession>A0AC61MTP3</accession>
<name>A0AC61MTP3_9FIRM</name>
<protein>
    <submittedName>
        <fullName evidence="1">Site-2 protease family protein</fullName>
    </submittedName>
</protein>
<reference evidence="1 2" key="1">
    <citation type="journal article" date="2022" name="Int. J. Syst. Evol. Microbiol.">
        <title>Miniphocaeibacter halophilus sp. nov., an ammonium-tolerant acetate-producing bacterium isolated from a biogas system.</title>
        <authorList>
            <person name="Schnurer A."/>
            <person name="Singh A."/>
            <person name="Bi S."/>
            <person name="Qiao W."/>
            <person name="Westerholm M."/>
        </authorList>
    </citation>
    <scope>NUCLEOTIDE SEQUENCE [LARGE SCALE GENOMIC DNA]</scope>
    <source>
        <strain evidence="1 2">AMB_01</strain>
    </source>
</reference>
<gene>
    <name evidence="1" type="ORF">JFY71_09685</name>
</gene>
<proteinExistence type="predicted"/>
<evidence type="ECO:0000313" key="1">
    <source>
        <dbReference type="EMBL" id="QQK07556.1"/>
    </source>
</evidence>
<evidence type="ECO:0000313" key="2">
    <source>
        <dbReference type="Proteomes" id="UP000595814"/>
    </source>
</evidence>
<keyword evidence="2" id="KW-1185">Reference proteome</keyword>
<keyword evidence="1" id="KW-0378">Hydrolase</keyword>